<dbReference type="EMBL" id="BPLR01008040">
    <property type="protein sequence ID" value="GIY21627.1"/>
    <property type="molecule type" value="Genomic_DNA"/>
</dbReference>
<sequence length="107" mass="12002">MTATANIGREVPTVHQDQPRIAIRWTPKLAPVGIHSVRFSFVRFRGGHFIRCHVLCRMKSNNHYGTHVALSMFGDEWVSNGYIVGALGIRAVQKSLVNGIETNEHVH</sequence>
<reference evidence="1 2" key="1">
    <citation type="submission" date="2021-06" db="EMBL/GenBank/DDBJ databases">
        <title>Caerostris extrusa draft genome.</title>
        <authorList>
            <person name="Kono N."/>
            <person name="Arakawa K."/>
        </authorList>
    </citation>
    <scope>NUCLEOTIDE SEQUENCE [LARGE SCALE GENOMIC DNA]</scope>
</reference>
<gene>
    <name evidence="1" type="ORF">CEXT_601211</name>
</gene>
<comment type="caution">
    <text evidence="1">The sequence shown here is derived from an EMBL/GenBank/DDBJ whole genome shotgun (WGS) entry which is preliminary data.</text>
</comment>
<proteinExistence type="predicted"/>
<accession>A0AAV4RND5</accession>
<name>A0AAV4RND5_CAEEX</name>
<protein>
    <submittedName>
        <fullName evidence="1">Uncharacterized protein</fullName>
    </submittedName>
</protein>
<keyword evidence="2" id="KW-1185">Reference proteome</keyword>
<evidence type="ECO:0000313" key="2">
    <source>
        <dbReference type="Proteomes" id="UP001054945"/>
    </source>
</evidence>
<dbReference type="AlphaFoldDB" id="A0AAV4RND5"/>
<organism evidence="1 2">
    <name type="scientific">Caerostris extrusa</name>
    <name type="common">Bark spider</name>
    <name type="synonym">Caerostris bankana</name>
    <dbReference type="NCBI Taxonomy" id="172846"/>
    <lineage>
        <taxon>Eukaryota</taxon>
        <taxon>Metazoa</taxon>
        <taxon>Ecdysozoa</taxon>
        <taxon>Arthropoda</taxon>
        <taxon>Chelicerata</taxon>
        <taxon>Arachnida</taxon>
        <taxon>Araneae</taxon>
        <taxon>Araneomorphae</taxon>
        <taxon>Entelegynae</taxon>
        <taxon>Araneoidea</taxon>
        <taxon>Araneidae</taxon>
        <taxon>Caerostris</taxon>
    </lineage>
</organism>
<evidence type="ECO:0000313" key="1">
    <source>
        <dbReference type="EMBL" id="GIY21627.1"/>
    </source>
</evidence>
<dbReference type="Proteomes" id="UP001054945">
    <property type="component" value="Unassembled WGS sequence"/>
</dbReference>